<dbReference type="SUPFAM" id="SSF49899">
    <property type="entry name" value="Concanavalin A-like lectins/glucanases"/>
    <property type="match status" value="1"/>
</dbReference>
<sequence>MSCEEEASGLAVPSAGGQSVLQGAMSLTPLDSTEDRVQPFPRSPELQRKLAKAAVPTKEQLSKKMEELKVEKVKTEARIQSLRKRKADLTARTEAMKAQIHARFEAMRVVLRQEEQAATELLELDLKKTRTKLDQVVKACCQHLYEITNTISSTEKALGDKPRASPGGEMEAKKENISFRKSDRPEMNIRLNEERYDKLVQMLSNICKHLRAQLQRKTLLLDLLPVVVDTQTCHRQLTVTSDGSRVFYVSACSSPEHPLQFDRMCCALGSAPLTSGHSYFEVDVRCCCSRWAVGVAFGLMARKGADGACKLGRNNNSWCVELKNEQLSAWHDNRQVTCQRAGRARLKRVGVWVQFDKGQLVFYDADTMGVLQSFSAAMMEFDRVHRKFREPLYPAVRFIKPDAQLWPNHMEFCRSQFSF</sequence>
<gene>
    <name evidence="4" type="ORF">WMY93_014899</name>
</gene>
<evidence type="ECO:0000256" key="2">
    <source>
        <dbReference type="SAM" id="MobiDB-lite"/>
    </source>
</evidence>
<evidence type="ECO:0000313" key="4">
    <source>
        <dbReference type="EMBL" id="KAK7910215.1"/>
    </source>
</evidence>
<dbReference type="Gene3D" id="2.60.120.920">
    <property type="match status" value="1"/>
</dbReference>
<feature type="domain" description="B30.2/SPRY" evidence="3">
    <location>
        <begin position="206"/>
        <end position="417"/>
    </location>
</feature>
<name>A0AAW0P032_9GOBI</name>
<dbReference type="PANTHER" id="PTHR24103">
    <property type="entry name" value="E3 UBIQUITIN-PROTEIN LIGASE TRIM"/>
    <property type="match status" value="1"/>
</dbReference>
<dbReference type="AlphaFoldDB" id="A0AAW0P032"/>
<dbReference type="InterPro" id="IPR003879">
    <property type="entry name" value="Butyrophylin_SPRY"/>
</dbReference>
<dbReference type="InterPro" id="IPR013320">
    <property type="entry name" value="ConA-like_dom_sf"/>
</dbReference>
<dbReference type="PROSITE" id="PS50188">
    <property type="entry name" value="B302_SPRY"/>
    <property type="match status" value="1"/>
</dbReference>
<keyword evidence="1" id="KW-0175">Coiled coil</keyword>
<accession>A0AAW0P032</accession>
<dbReference type="InterPro" id="IPR003877">
    <property type="entry name" value="SPRY_dom"/>
</dbReference>
<proteinExistence type="predicted"/>
<keyword evidence="5" id="KW-1185">Reference proteome</keyword>
<dbReference type="Pfam" id="PF00622">
    <property type="entry name" value="SPRY"/>
    <property type="match status" value="1"/>
</dbReference>
<organism evidence="4 5">
    <name type="scientific">Mugilogobius chulae</name>
    <name type="common">yellowstripe goby</name>
    <dbReference type="NCBI Taxonomy" id="88201"/>
    <lineage>
        <taxon>Eukaryota</taxon>
        <taxon>Metazoa</taxon>
        <taxon>Chordata</taxon>
        <taxon>Craniata</taxon>
        <taxon>Vertebrata</taxon>
        <taxon>Euteleostomi</taxon>
        <taxon>Actinopterygii</taxon>
        <taxon>Neopterygii</taxon>
        <taxon>Teleostei</taxon>
        <taxon>Neoteleostei</taxon>
        <taxon>Acanthomorphata</taxon>
        <taxon>Gobiaria</taxon>
        <taxon>Gobiiformes</taxon>
        <taxon>Gobioidei</taxon>
        <taxon>Gobiidae</taxon>
        <taxon>Gobionellinae</taxon>
        <taxon>Mugilogobius</taxon>
    </lineage>
</organism>
<feature type="region of interest" description="Disordered" evidence="2">
    <location>
        <begin position="1"/>
        <end position="54"/>
    </location>
</feature>
<evidence type="ECO:0000313" key="5">
    <source>
        <dbReference type="Proteomes" id="UP001460270"/>
    </source>
</evidence>
<dbReference type="InterPro" id="IPR050143">
    <property type="entry name" value="TRIM/RBCC"/>
</dbReference>
<dbReference type="InterPro" id="IPR001870">
    <property type="entry name" value="B30.2/SPRY"/>
</dbReference>
<dbReference type="Proteomes" id="UP001460270">
    <property type="component" value="Unassembled WGS sequence"/>
</dbReference>
<feature type="coiled-coil region" evidence="1">
    <location>
        <begin position="58"/>
        <end position="99"/>
    </location>
</feature>
<protein>
    <recommendedName>
        <fullName evidence="3">B30.2/SPRY domain-containing protein</fullName>
    </recommendedName>
</protein>
<comment type="caution">
    <text evidence="4">The sequence shown here is derived from an EMBL/GenBank/DDBJ whole genome shotgun (WGS) entry which is preliminary data.</text>
</comment>
<dbReference type="InterPro" id="IPR043136">
    <property type="entry name" value="B30.2/SPRY_sf"/>
</dbReference>
<evidence type="ECO:0000259" key="3">
    <source>
        <dbReference type="PROSITE" id="PS50188"/>
    </source>
</evidence>
<dbReference type="EMBL" id="JBBPFD010000010">
    <property type="protein sequence ID" value="KAK7910215.1"/>
    <property type="molecule type" value="Genomic_DNA"/>
</dbReference>
<evidence type="ECO:0000256" key="1">
    <source>
        <dbReference type="SAM" id="Coils"/>
    </source>
</evidence>
<dbReference type="PRINTS" id="PR01407">
    <property type="entry name" value="BUTYPHLNCDUF"/>
</dbReference>
<reference evidence="5" key="1">
    <citation type="submission" date="2024-04" db="EMBL/GenBank/DDBJ databases">
        <title>Salinicola lusitanus LLJ914,a marine bacterium isolated from the Okinawa Trough.</title>
        <authorList>
            <person name="Li J."/>
        </authorList>
    </citation>
    <scope>NUCLEOTIDE SEQUENCE [LARGE SCALE GENOMIC DNA]</scope>
</reference>